<keyword evidence="1" id="KW-0812">Transmembrane</keyword>
<gene>
    <name evidence="2" type="ORF">PanWU01x14_088960</name>
</gene>
<dbReference type="Proteomes" id="UP000237105">
    <property type="component" value="Unassembled WGS sequence"/>
</dbReference>
<keyword evidence="1" id="KW-1133">Transmembrane helix</keyword>
<keyword evidence="1" id="KW-0472">Membrane</keyword>
<reference evidence="3" key="1">
    <citation type="submission" date="2016-06" db="EMBL/GenBank/DDBJ databases">
        <title>Parallel loss of symbiosis genes in relatives of nitrogen-fixing non-legume Parasponia.</title>
        <authorList>
            <person name="Van Velzen R."/>
            <person name="Holmer R."/>
            <person name="Bu F."/>
            <person name="Rutten L."/>
            <person name="Van Zeijl A."/>
            <person name="Liu W."/>
            <person name="Santuari L."/>
            <person name="Cao Q."/>
            <person name="Sharma T."/>
            <person name="Shen D."/>
            <person name="Roswanjaya Y."/>
            <person name="Wardhani T."/>
            <person name="Kalhor M.S."/>
            <person name="Jansen J."/>
            <person name="Van den Hoogen J."/>
            <person name="Gungor B."/>
            <person name="Hartog M."/>
            <person name="Hontelez J."/>
            <person name="Verver J."/>
            <person name="Yang W.-C."/>
            <person name="Schijlen E."/>
            <person name="Repin R."/>
            <person name="Schilthuizen M."/>
            <person name="Schranz E."/>
            <person name="Heidstra R."/>
            <person name="Miyata K."/>
            <person name="Fedorova E."/>
            <person name="Kohlen W."/>
            <person name="Bisseling T."/>
            <person name="Smit S."/>
            <person name="Geurts R."/>
        </authorList>
    </citation>
    <scope>NUCLEOTIDE SEQUENCE [LARGE SCALE GENOMIC DNA]</scope>
    <source>
        <strain evidence="3">cv. WU1-14</strain>
    </source>
</reference>
<proteinExistence type="predicted"/>
<protein>
    <submittedName>
        <fullName evidence="2">Uncharacterized protein</fullName>
    </submittedName>
</protein>
<keyword evidence="3" id="KW-1185">Reference proteome</keyword>
<evidence type="ECO:0000256" key="1">
    <source>
        <dbReference type="SAM" id="Phobius"/>
    </source>
</evidence>
<comment type="caution">
    <text evidence="2">The sequence shown here is derived from an EMBL/GenBank/DDBJ whole genome shotgun (WGS) entry which is preliminary data.</text>
</comment>
<organism evidence="2 3">
    <name type="scientific">Parasponia andersonii</name>
    <name type="common">Sponia andersonii</name>
    <dbReference type="NCBI Taxonomy" id="3476"/>
    <lineage>
        <taxon>Eukaryota</taxon>
        <taxon>Viridiplantae</taxon>
        <taxon>Streptophyta</taxon>
        <taxon>Embryophyta</taxon>
        <taxon>Tracheophyta</taxon>
        <taxon>Spermatophyta</taxon>
        <taxon>Magnoliopsida</taxon>
        <taxon>eudicotyledons</taxon>
        <taxon>Gunneridae</taxon>
        <taxon>Pentapetalae</taxon>
        <taxon>rosids</taxon>
        <taxon>fabids</taxon>
        <taxon>Rosales</taxon>
        <taxon>Cannabaceae</taxon>
        <taxon>Parasponia</taxon>
    </lineage>
</organism>
<name>A0A2P5D851_PARAD</name>
<evidence type="ECO:0000313" key="2">
    <source>
        <dbReference type="EMBL" id="PON69455.1"/>
    </source>
</evidence>
<accession>A0A2P5D851</accession>
<dbReference type="OrthoDB" id="10353588at2759"/>
<evidence type="ECO:0000313" key="3">
    <source>
        <dbReference type="Proteomes" id="UP000237105"/>
    </source>
</evidence>
<dbReference type="EMBL" id="JXTB01000056">
    <property type="protein sequence ID" value="PON69455.1"/>
    <property type="molecule type" value="Genomic_DNA"/>
</dbReference>
<sequence>MGKLNSSKEFSFTSSVYYLGRNSIRHVMTNKCGRLLLNSGAADVVGGGPDGTAPKTVAPLEFVVFKTDELVLQIQYFKFTLGHLFFKFSLVLAIFYTIRFENDMK</sequence>
<dbReference type="AlphaFoldDB" id="A0A2P5D851"/>
<feature type="transmembrane region" description="Helical" evidence="1">
    <location>
        <begin position="76"/>
        <end position="98"/>
    </location>
</feature>